<gene>
    <name evidence="7 10" type="primary">rpsR</name>
    <name evidence="10" type="ORF">FSW04_03450</name>
</gene>
<dbReference type="NCBIfam" id="TIGR00165">
    <property type="entry name" value="S18"/>
    <property type="match status" value="1"/>
</dbReference>
<evidence type="ECO:0000256" key="4">
    <source>
        <dbReference type="ARBA" id="ARBA00022980"/>
    </source>
</evidence>
<dbReference type="GO" id="GO:0006412">
    <property type="term" value="P:translation"/>
    <property type="evidence" value="ECO:0007669"/>
    <property type="project" value="UniProtKB-UniRule"/>
</dbReference>
<comment type="similarity">
    <text evidence="1 7 8">Belongs to the bacterial ribosomal protein bS18 family.</text>
</comment>
<dbReference type="GO" id="GO:0003735">
    <property type="term" value="F:structural constituent of ribosome"/>
    <property type="evidence" value="ECO:0007669"/>
    <property type="project" value="InterPro"/>
</dbReference>
<sequence>MAKQRKTATKPSRRRDKKGGPGSGRRKPCPYCKDKIEQVDYKDVTELRRFVSERGKIRSRRITGACRRHQNQIATAVKRARELALLPYAAEPASESVGGRRGGRDRDRDRD</sequence>
<evidence type="ECO:0000256" key="1">
    <source>
        <dbReference type="ARBA" id="ARBA00005589"/>
    </source>
</evidence>
<evidence type="ECO:0000256" key="5">
    <source>
        <dbReference type="ARBA" id="ARBA00023274"/>
    </source>
</evidence>
<dbReference type="InterPro" id="IPR001648">
    <property type="entry name" value="Ribosomal_bS18"/>
</dbReference>
<evidence type="ECO:0000256" key="2">
    <source>
        <dbReference type="ARBA" id="ARBA00022730"/>
    </source>
</evidence>
<dbReference type="GO" id="GO:0070181">
    <property type="term" value="F:small ribosomal subunit rRNA binding"/>
    <property type="evidence" value="ECO:0007669"/>
    <property type="project" value="TreeGrafter"/>
</dbReference>
<dbReference type="KEGG" id="bsol:FSW04_03450"/>
<dbReference type="Pfam" id="PF01084">
    <property type="entry name" value="Ribosomal_S18"/>
    <property type="match status" value="1"/>
</dbReference>
<keyword evidence="11" id="KW-1185">Reference proteome</keyword>
<name>A0A5B8U1B9_9ACTN</name>
<keyword evidence="4 7" id="KW-0689">Ribosomal protein</keyword>
<dbReference type="PRINTS" id="PR00974">
    <property type="entry name" value="RIBOSOMALS18"/>
</dbReference>
<feature type="compositionally biased region" description="Basic residues" evidence="9">
    <location>
        <begin position="1"/>
        <end position="17"/>
    </location>
</feature>
<feature type="region of interest" description="Disordered" evidence="9">
    <location>
        <begin position="1"/>
        <end position="31"/>
    </location>
</feature>
<accession>A0A5B8U1B9</accession>
<keyword evidence="3 7" id="KW-0694">RNA-binding</keyword>
<comment type="function">
    <text evidence="7">Binds as a heterodimer with protein bS6 to the central domain of the 16S rRNA, where it helps stabilize the platform of the 30S subunit.</text>
</comment>
<dbReference type="AlphaFoldDB" id="A0A5B8U1B9"/>
<dbReference type="InterPro" id="IPR018275">
    <property type="entry name" value="Ribosomal_bS18_CS"/>
</dbReference>
<evidence type="ECO:0000256" key="6">
    <source>
        <dbReference type="ARBA" id="ARBA00035141"/>
    </source>
</evidence>
<comment type="subunit">
    <text evidence="7">Part of the 30S ribosomal subunit. Forms a tight heterodimer with protein bS6.</text>
</comment>
<proteinExistence type="inferred from homology"/>
<dbReference type="HAMAP" id="MF_00270">
    <property type="entry name" value="Ribosomal_bS18"/>
    <property type="match status" value="1"/>
</dbReference>
<feature type="region of interest" description="Disordered" evidence="9">
    <location>
        <begin position="91"/>
        <end position="111"/>
    </location>
</feature>
<evidence type="ECO:0000256" key="3">
    <source>
        <dbReference type="ARBA" id="ARBA00022884"/>
    </source>
</evidence>
<keyword evidence="2 7" id="KW-0699">rRNA-binding</keyword>
<evidence type="ECO:0000256" key="9">
    <source>
        <dbReference type="SAM" id="MobiDB-lite"/>
    </source>
</evidence>
<evidence type="ECO:0000313" key="10">
    <source>
        <dbReference type="EMBL" id="QEC46732.1"/>
    </source>
</evidence>
<dbReference type="InterPro" id="IPR036870">
    <property type="entry name" value="Ribosomal_bS18_sf"/>
</dbReference>
<dbReference type="PANTHER" id="PTHR13479:SF40">
    <property type="entry name" value="SMALL RIBOSOMAL SUBUNIT PROTEIN BS18M"/>
    <property type="match status" value="1"/>
</dbReference>
<protein>
    <recommendedName>
        <fullName evidence="6 7">Small ribosomal subunit protein bS18</fullName>
    </recommendedName>
</protein>
<dbReference type="Proteomes" id="UP000321805">
    <property type="component" value="Chromosome"/>
</dbReference>
<reference evidence="10 11" key="1">
    <citation type="journal article" date="2018" name="J. Microbiol.">
        <title>Baekduia soli gen. nov., sp. nov., a novel bacterium isolated from the soil of Baekdu Mountain and proposal of a novel family name, Baekduiaceae fam. nov.</title>
        <authorList>
            <person name="An D.S."/>
            <person name="Siddiqi M.Z."/>
            <person name="Kim K.H."/>
            <person name="Yu H.S."/>
            <person name="Im W.T."/>
        </authorList>
    </citation>
    <scope>NUCLEOTIDE SEQUENCE [LARGE SCALE GENOMIC DNA]</scope>
    <source>
        <strain evidence="10 11">BR7-21</strain>
    </source>
</reference>
<evidence type="ECO:0000313" key="11">
    <source>
        <dbReference type="Proteomes" id="UP000321805"/>
    </source>
</evidence>
<dbReference type="SUPFAM" id="SSF46911">
    <property type="entry name" value="Ribosomal protein S18"/>
    <property type="match status" value="1"/>
</dbReference>
<dbReference type="Gene3D" id="4.10.640.10">
    <property type="entry name" value="Ribosomal protein S18"/>
    <property type="match status" value="1"/>
</dbReference>
<evidence type="ECO:0000256" key="7">
    <source>
        <dbReference type="HAMAP-Rule" id="MF_00270"/>
    </source>
</evidence>
<dbReference type="GO" id="GO:0022627">
    <property type="term" value="C:cytosolic small ribosomal subunit"/>
    <property type="evidence" value="ECO:0007669"/>
    <property type="project" value="TreeGrafter"/>
</dbReference>
<dbReference type="RefSeq" id="WP_146916282.1">
    <property type="nucleotide sequence ID" value="NZ_CP042430.1"/>
</dbReference>
<feature type="compositionally biased region" description="Basic and acidic residues" evidence="9">
    <location>
        <begin position="102"/>
        <end position="111"/>
    </location>
</feature>
<keyword evidence="5 7" id="KW-0687">Ribonucleoprotein</keyword>
<dbReference type="OrthoDB" id="9812008at2"/>
<dbReference type="PROSITE" id="PS00057">
    <property type="entry name" value="RIBOSOMAL_S18"/>
    <property type="match status" value="1"/>
</dbReference>
<evidence type="ECO:0000256" key="8">
    <source>
        <dbReference type="RuleBase" id="RU003910"/>
    </source>
</evidence>
<dbReference type="EMBL" id="CP042430">
    <property type="protein sequence ID" value="QEC46732.1"/>
    <property type="molecule type" value="Genomic_DNA"/>
</dbReference>
<dbReference type="FunFam" id="4.10.640.10:FF:000004">
    <property type="entry name" value="30S ribosomal protein S18"/>
    <property type="match status" value="1"/>
</dbReference>
<organism evidence="10 11">
    <name type="scientific">Baekduia soli</name>
    <dbReference type="NCBI Taxonomy" id="496014"/>
    <lineage>
        <taxon>Bacteria</taxon>
        <taxon>Bacillati</taxon>
        <taxon>Actinomycetota</taxon>
        <taxon>Thermoleophilia</taxon>
        <taxon>Solirubrobacterales</taxon>
        <taxon>Baekduiaceae</taxon>
        <taxon>Baekduia</taxon>
    </lineage>
</organism>
<dbReference type="PANTHER" id="PTHR13479">
    <property type="entry name" value="30S RIBOSOMAL PROTEIN S18"/>
    <property type="match status" value="1"/>
</dbReference>